<dbReference type="SUPFAM" id="SSF47226">
    <property type="entry name" value="Histidine-containing phosphotransfer domain, HPT domain"/>
    <property type="match status" value="1"/>
</dbReference>
<dbReference type="InterPro" id="IPR004105">
    <property type="entry name" value="CheA-like_dim"/>
</dbReference>
<dbReference type="SUPFAM" id="SSF50341">
    <property type="entry name" value="CheW-like"/>
    <property type="match status" value="1"/>
</dbReference>
<dbReference type="InterPro" id="IPR003594">
    <property type="entry name" value="HATPase_dom"/>
</dbReference>
<name>A0A178M975_9CHLR</name>
<dbReference type="PROSITE" id="PS50109">
    <property type="entry name" value="HIS_KIN"/>
    <property type="match status" value="1"/>
</dbReference>
<dbReference type="PROSITE" id="PS50894">
    <property type="entry name" value="HPT"/>
    <property type="match status" value="1"/>
</dbReference>
<dbReference type="Gene3D" id="1.10.287.560">
    <property type="entry name" value="Histidine kinase CheA-like, homodimeric domain"/>
    <property type="match status" value="1"/>
</dbReference>
<feature type="compositionally biased region" description="Pro residues" evidence="10">
    <location>
        <begin position="132"/>
        <end position="151"/>
    </location>
</feature>
<protein>
    <recommendedName>
        <fullName evidence="2">histidine kinase</fullName>
        <ecNumber evidence="2">2.7.13.3</ecNumber>
    </recommendedName>
</protein>
<feature type="modified residue" description="4-aspartylphosphate" evidence="8">
    <location>
        <position position="677"/>
    </location>
</feature>
<dbReference type="GO" id="GO:0005737">
    <property type="term" value="C:cytoplasm"/>
    <property type="evidence" value="ECO:0007669"/>
    <property type="project" value="InterPro"/>
</dbReference>
<dbReference type="Gene3D" id="1.20.120.160">
    <property type="entry name" value="HPT domain"/>
    <property type="match status" value="1"/>
</dbReference>
<feature type="region of interest" description="Disordered" evidence="10">
    <location>
        <begin position="132"/>
        <end position="167"/>
    </location>
</feature>
<evidence type="ECO:0000256" key="4">
    <source>
        <dbReference type="ARBA" id="ARBA00022679"/>
    </source>
</evidence>
<evidence type="ECO:0000256" key="10">
    <source>
        <dbReference type="SAM" id="MobiDB-lite"/>
    </source>
</evidence>
<dbReference type="InterPro" id="IPR011006">
    <property type="entry name" value="CheY-like_superfamily"/>
</dbReference>
<dbReference type="SMART" id="SM00387">
    <property type="entry name" value="HATPase_c"/>
    <property type="match status" value="1"/>
</dbReference>
<dbReference type="GO" id="GO:0006935">
    <property type="term" value="P:chemotaxis"/>
    <property type="evidence" value="ECO:0007669"/>
    <property type="project" value="InterPro"/>
</dbReference>
<evidence type="ECO:0000259" key="14">
    <source>
        <dbReference type="PROSITE" id="PS50894"/>
    </source>
</evidence>
<evidence type="ECO:0000259" key="13">
    <source>
        <dbReference type="PROSITE" id="PS50851"/>
    </source>
</evidence>
<dbReference type="SUPFAM" id="SSF55874">
    <property type="entry name" value="ATPase domain of HSP90 chaperone/DNA topoisomerase II/histidine kinase"/>
    <property type="match status" value="1"/>
</dbReference>
<dbReference type="PROSITE" id="PS50851">
    <property type="entry name" value="CHEW"/>
    <property type="match status" value="1"/>
</dbReference>
<dbReference type="SMART" id="SM00073">
    <property type="entry name" value="HPT"/>
    <property type="match status" value="1"/>
</dbReference>
<feature type="domain" description="Histidine kinase" evidence="11">
    <location>
        <begin position="231"/>
        <end position="470"/>
    </location>
</feature>
<dbReference type="Pfam" id="PF02895">
    <property type="entry name" value="H-kinase_dim"/>
    <property type="match status" value="1"/>
</dbReference>
<dbReference type="PRINTS" id="PR00344">
    <property type="entry name" value="BCTRLSENSOR"/>
</dbReference>
<evidence type="ECO:0000256" key="2">
    <source>
        <dbReference type="ARBA" id="ARBA00012438"/>
    </source>
</evidence>
<feature type="coiled-coil region" evidence="9">
    <location>
        <begin position="202"/>
        <end position="229"/>
    </location>
</feature>
<dbReference type="InterPro" id="IPR036061">
    <property type="entry name" value="CheW-like_dom_sf"/>
</dbReference>
<dbReference type="AlphaFoldDB" id="A0A178M975"/>
<sequence>MDLTSFYAQFRDETADNLRILNDALLAIEGQAGETLRRSELDRAFRAVHTIKGSARMLGFDPIAQVAHALEHVLGEIRQERRALDRPLADVLLRGGDLIGQLAAAVPQMPAPALAAVPEFVQALGAAAPQPPLAVAPQPPPAAAPQPPPAAASPSSPMLAETAPRTARQTVRVRVDRLDRLFNLAGELAVNQQWLGEVGQELYRLQEAVDRQQRAVQALEQELARLRFSPTQRQALDARLTVLRDAQAALADLAQRQSDRLDRHLARQQMLVKDLEQEVMAVRLLPIATIFNSLPRLVRDLAAATSKQATIEIRGETTELDRKVLELISDPLVHLVRNAVDHGLEAPDERVAAGKPPAGLIQISAESAGNEVRIQIRDDGRGIDPERVRRRAVELGMLAAERASQLDTQEALDLIFQPGFSTARTVTEISGRGVGMDIVRANLLELGGQVRVDSTVGQGTTVSLTIPLTLITSRVLLVQAGRQMLALPAATIRGILWVRRDQVQLIDGQPTIAYQQRTVALLSLAELVGMNVDSPLARHPRAPALLLNVRQRRIALLVDDLLDEREAVVKPLGPLFARRPALSGAVQLGDGGLALLINPLQLIEGGARRAAALPVLSQSLRDDPRPARVLVVDDSFTTRELLRSILQSAGYDVTAAIDGADALDRLRSTTYDLVVSDIEMPRVDGFTLTTRIRRELALSELPVVLITSLASEEHRRRGLEAGAQAYIVKSQFNQDSLLKVIQQLLGHEE</sequence>
<dbReference type="PANTHER" id="PTHR43395">
    <property type="entry name" value="SENSOR HISTIDINE KINASE CHEA"/>
    <property type="match status" value="1"/>
</dbReference>
<dbReference type="Gene3D" id="3.40.50.2300">
    <property type="match status" value="1"/>
</dbReference>
<dbReference type="GO" id="GO:0000155">
    <property type="term" value="F:phosphorelay sensor kinase activity"/>
    <property type="evidence" value="ECO:0007669"/>
    <property type="project" value="InterPro"/>
</dbReference>
<evidence type="ECO:0000256" key="9">
    <source>
        <dbReference type="SAM" id="Coils"/>
    </source>
</evidence>
<dbReference type="InterPro" id="IPR037006">
    <property type="entry name" value="CheA-like_homodim_sf"/>
</dbReference>
<dbReference type="SMART" id="SM01231">
    <property type="entry name" value="H-kinase_dim"/>
    <property type="match status" value="1"/>
</dbReference>
<keyword evidence="6" id="KW-0902">Two-component regulatory system</keyword>
<dbReference type="Pfam" id="PF01627">
    <property type="entry name" value="Hpt"/>
    <property type="match status" value="1"/>
</dbReference>
<evidence type="ECO:0000256" key="8">
    <source>
        <dbReference type="PROSITE-ProRule" id="PRU00169"/>
    </source>
</evidence>
<dbReference type="Gene3D" id="2.30.30.40">
    <property type="entry name" value="SH3 Domains"/>
    <property type="match status" value="1"/>
</dbReference>
<evidence type="ECO:0000256" key="1">
    <source>
        <dbReference type="ARBA" id="ARBA00000085"/>
    </source>
</evidence>
<evidence type="ECO:0000256" key="7">
    <source>
        <dbReference type="PROSITE-ProRule" id="PRU00110"/>
    </source>
</evidence>
<dbReference type="InterPro" id="IPR008207">
    <property type="entry name" value="Sig_transdc_His_kin_Hpt_dom"/>
</dbReference>
<comment type="catalytic activity">
    <reaction evidence="1">
        <text>ATP + protein L-histidine = ADP + protein N-phospho-L-histidine.</text>
        <dbReference type="EC" id="2.7.13.3"/>
    </reaction>
</comment>
<dbReference type="CDD" id="cd00088">
    <property type="entry name" value="HPT"/>
    <property type="match status" value="1"/>
</dbReference>
<dbReference type="InterPro" id="IPR001789">
    <property type="entry name" value="Sig_transdc_resp-reg_receiver"/>
</dbReference>
<dbReference type="SUPFAM" id="SSF52172">
    <property type="entry name" value="CheY-like"/>
    <property type="match status" value="1"/>
</dbReference>
<feature type="modified residue" description="Phosphohistidine" evidence="7">
    <location>
        <position position="49"/>
    </location>
</feature>
<dbReference type="InterPro" id="IPR004358">
    <property type="entry name" value="Sig_transdc_His_kin-like_C"/>
</dbReference>
<keyword evidence="9" id="KW-0175">Coiled coil</keyword>
<evidence type="ECO:0000259" key="12">
    <source>
        <dbReference type="PROSITE" id="PS50110"/>
    </source>
</evidence>
<evidence type="ECO:0000259" key="11">
    <source>
        <dbReference type="PROSITE" id="PS50109"/>
    </source>
</evidence>
<evidence type="ECO:0000313" key="16">
    <source>
        <dbReference type="Proteomes" id="UP000078287"/>
    </source>
</evidence>
<dbReference type="InterPro" id="IPR002545">
    <property type="entry name" value="CheW-lke_dom"/>
</dbReference>
<dbReference type="InterPro" id="IPR036641">
    <property type="entry name" value="HPT_dom_sf"/>
</dbReference>
<dbReference type="FunFam" id="3.30.565.10:FF:000016">
    <property type="entry name" value="Chemotaxis protein CheA, putative"/>
    <property type="match status" value="1"/>
</dbReference>
<evidence type="ECO:0000256" key="5">
    <source>
        <dbReference type="ARBA" id="ARBA00022777"/>
    </source>
</evidence>
<dbReference type="Pfam" id="PF00072">
    <property type="entry name" value="Response_reg"/>
    <property type="match status" value="1"/>
</dbReference>
<keyword evidence="4" id="KW-0808">Transferase</keyword>
<organism evidence="15 16">
    <name type="scientific">Chloroflexus islandicus</name>
    <dbReference type="NCBI Taxonomy" id="1707952"/>
    <lineage>
        <taxon>Bacteria</taxon>
        <taxon>Bacillati</taxon>
        <taxon>Chloroflexota</taxon>
        <taxon>Chloroflexia</taxon>
        <taxon>Chloroflexales</taxon>
        <taxon>Chloroflexineae</taxon>
        <taxon>Chloroflexaceae</taxon>
        <taxon>Chloroflexus</taxon>
    </lineage>
</organism>
<dbReference type="InterPro" id="IPR051315">
    <property type="entry name" value="Bact_Chemotaxis_CheA"/>
</dbReference>
<accession>A0A178M975</accession>
<dbReference type="PANTHER" id="PTHR43395:SF1">
    <property type="entry name" value="CHEMOTAXIS PROTEIN CHEA"/>
    <property type="match status" value="1"/>
</dbReference>
<evidence type="ECO:0000256" key="6">
    <source>
        <dbReference type="ARBA" id="ARBA00023012"/>
    </source>
</evidence>
<dbReference type="Gene3D" id="3.30.565.10">
    <property type="entry name" value="Histidine kinase-like ATPase, C-terminal domain"/>
    <property type="match status" value="1"/>
</dbReference>
<gene>
    <name evidence="15" type="ORF">A6A03_16325</name>
</gene>
<feature type="domain" description="CheW-like" evidence="13">
    <location>
        <begin position="472"/>
        <end position="608"/>
    </location>
</feature>
<proteinExistence type="predicted"/>
<dbReference type="PROSITE" id="PS50110">
    <property type="entry name" value="RESPONSE_REGULATORY"/>
    <property type="match status" value="1"/>
</dbReference>
<comment type="caution">
    <text evidence="15">The sequence shown here is derived from an EMBL/GenBank/DDBJ whole genome shotgun (WGS) entry which is preliminary data.</text>
</comment>
<dbReference type="Pfam" id="PF02518">
    <property type="entry name" value="HATPase_c"/>
    <property type="match status" value="1"/>
</dbReference>
<dbReference type="EMBL" id="LWQS01000064">
    <property type="protein sequence ID" value="OAN44585.1"/>
    <property type="molecule type" value="Genomic_DNA"/>
</dbReference>
<dbReference type="SMART" id="SM00448">
    <property type="entry name" value="REC"/>
    <property type="match status" value="1"/>
</dbReference>
<reference evidence="15 16" key="1">
    <citation type="submission" date="2016-04" db="EMBL/GenBank/DDBJ databases">
        <title>Chloroflexus islandicus sp. nov., a thermophilic filamentous anoxygenic phototrophic bacterium from geyser Strokkur (Iceland).</title>
        <authorList>
            <person name="Gaisin V.A."/>
            <person name="Kalashnikov A.M."/>
            <person name="Sukhacheva M.V."/>
            <person name="Grouzdev D.S."/>
            <person name="Ivanov T.M."/>
            <person name="Kuznetsov B."/>
            <person name="Gorlenko V.M."/>
        </authorList>
    </citation>
    <scope>NUCLEOTIDE SEQUENCE [LARGE SCALE GENOMIC DNA]</scope>
    <source>
        <strain evidence="16">isl-2</strain>
    </source>
</reference>
<dbReference type="CDD" id="cd16916">
    <property type="entry name" value="HATPase_CheA-like"/>
    <property type="match status" value="1"/>
</dbReference>
<evidence type="ECO:0000256" key="3">
    <source>
        <dbReference type="ARBA" id="ARBA00022553"/>
    </source>
</evidence>
<dbReference type="SUPFAM" id="SSF47384">
    <property type="entry name" value="Homodimeric domain of signal transducing histidine kinase"/>
    <property type="match status" value="1"/>
</dbReference>
<evidence type="ECO:0000313" key="15">
    <source>
        <dbReference type="EMBL" id="OAN44585.1"/>
    </source>
</evidence>
<dbReference type="Proteomes" id="UP000078287">
    <property type="component" value="Unassembled WGS sequence"/>
</dbReference>
<dbReference type="Pfam" id="PF01584">
    <property type="entry name" value="CheW"/>
    <property type="match status" value="1"/>
</dbReference>
<keyword evidence="5 15" id="KW-0418">Kinase</keyword>
<dbReference type="EC" id="2.7.13.3" evidence="2"/>
<keyword evidence="3 8" id="KW-0597">Phosphoprotein</keyword>
<dbReference type="STRING" id="1707952.A6A03_16325"/>
<keyword evidence="16" id="KW-1185">Reference proteome</keyword>
<dbReference type="InterPro" id="IPR036890">
    <property type="entry name" value="HATPase_C_sf"/>
</dbReference>
<dbReference type="OrthoDB" id="9803176at2"/>
<dbReference type="SMART" id="SM00260">
    <property type="entry name" value="CheW"/>
    <property type="match status" value="1"/>
</dbReference>
<dbReference type="InterPro" id="IPR036097">
    <property type="entry name" value="HisK_dim/P_sf"/>
</dbReference>
<dbReference type="InterPro" id="IPR005467">
    <property type="entry name" value="His_kinase_dom"/>
</dbReference>
<feature type="domain" description="Response regulatory" evidence="12">
    <location>
        <begin position="628"/>
        <end position="744"/>
    </location>
</feature>
<feature type="domain" description="HPt" evidence="14">
    <location>
        <begin position="1"/>
        <end position="106"/>
    </location>
</feature>